<evidence type="ECO:0000256" key="1">
    <source>
        <dbReference type="SAM" id="MobiDB-lite"/>
    </source>
</evidence>
<dbReference type="Gene3D" id="2.60.120.650">
    <property type="entry name" value="Cupin"/>
    <property type="match status" value="1"/>
</dbReference>
<proteinExistence type="predicted"/>
<dbReference type="SUPFAM" id="SSF51197">
    <property type="entry name" value="Clavaminate synthase-like"/>
    <property type="match status" value="1"/>
</dbReference>
<feature type="region of interest" description="Disordered" evidence="1">
    <location>
        <begin position="284"/>
        <end position="303"/>
    </location>
</feature>
<feature type="compositionally biased region" description="Pro residues" evidence="1">
    <location>
        <begin position="294"/>
        <end position="303"/>
    </location>
</feature>
<dbReference type="RefSeq" id="WP_272142175.1">
    <property type="nucleotide sequence ID" value="NZ_JAQNDM010000002.1"/>
</dbReference>
<name>A0ABT5DEL6_9BACT</name>
<comment type="caution">
    <text evidence="2">The sequence shown here is derived from an EMBL/GenBank/DDBJ whole genome shotgun (WGS) entry which is preliminary data.</text>
</comment>
<evidence type="ECO:0000313" key="3">
    <source>
        <dbReference type="Proteomes" id="UP001221838"/>
    </source>
</evidence>
<protein>
    <recommendedName>
        <fullName evidence="4">Cupin-like domain-containing protein</fullName>
    </recommendedName>
</protein>
<evidence type="ECO:0000313" key="2">
    <source>
        <dbReference type="EMBL" id="MDC0712105.1"/>
    </source>
</evidence>
<evidence type="ECO:0008006" key="4">
    <source>
        <dbReference type="Google" id="ProtNLM"/>
    </source>
</evidence>
<dbReference type="EMBL" id="JAQNDM010000002">
    <property type="protein sequence ID" value="MDC0712105.1"/>
    <property type="molecule type" value="Genomic_DNA"/>
</dbReference>
<sequence>MTEGDGGEGLLAPEWRRWLVENLLRGTEEEDLLAVLRASGVDSERALAAVRAEAADPTFLGAAKALAYQRKLEGLFDLYGDLYRQREGHATVDRHEALPAEDFFSRYYFLNRPVVVRGAVVDGAEATSWAPESLTARLIEDRLWLAEGTEPRTACVPLLEHASLRTLAASLRPPAAYVVADVHASMPRLWVEEAGALQPRRPARANGLLCQVQGRRRLQLIPAFELRRMTRDTEDADAVLRLEVEVTPGDMLLLPVGWWYGHSTVEPGVAVSFEAFVAPRPNTPWTPDAVEIEPTPPPSSRVG</sequence>
<organism evidence="2 3">
    <name type="scientific">Stigmatella ashevillensis</name>
    <dbReference type="NCBI Taxonomy" id="2995309"/>
    <lineage>
        <taxon>Bacteria</taxon>
        <taxon>Pseudomonadati</taxon>
        <taxon>Myxococcota</taxon>
        <taxon>Myxococcia</taxon>
        <taxon>Myxococcales</taxon>
        <taxon>Cystobacterineae</taxon>
        <taxon>Archangiaceae</taxon>
        <taxon>Stigmatella</taxon>
    </lineage>
</organism>
<gene>
    <name evidence="2" type="ORF">POL68_26805</name>
</gene>
<accession>A0ABT5DEL6</accession>
<dbReference type="Proteomes" id="UP001221838">
    <property type="component" value="Unassembled WGS sequence"/>
</dbReference>
<keyword evidence="3" id="KW-1185">Reference proteome</keyword>
<reference evidence="2 3" key="1">
    <citation type="submission" date="2022-11" db="EMBL/GenBank/DDBJ databases">
        <title>Minimal conservation of predation-associated metabolite biosynthetic gene clusters underscores biosynthetic potential of Myxococcota including descriptions for ten novel species: Archangium lansinium sp. nov., Myxococcus landrumus sp. nov., Nannocystis bai.</title>
        <authorList>
            <person name="Ahearne A."/>
            <person name="Stevens C."/>
            <person name="Dowd S."/>
        </authorList>
    </citation>
    <scope>NUCLEOTIDE SEQUENCE [LARGE SCALE GENOMIC DNA]</scope>
    <source>
        <strain evidence="2 3">NCWAL01</strain>
    </source>
</reference>